<dbReference type="EMBL" id="SRHE01000821">
    <property type="protein sequence ID" value="TWW08140.1"/>
    <property type="molecule type" value="Genomic_DNA"/>
</dbReference>
<gene>
    <name evidence="1" type="ORF">E3A20_27320</name>
</gene>
<evidence type="ECO:0000313" key="2">
    <source>
        <dbReference type="Proteomes" id="UP000321083"/>
    </source>
</evidence>
<reference evidence="1 2" key="1">
    <citation type="submission" date="2019-08" db="EMBL/GenBank/DDBJ databases">
        <title>100 year-old enigma solved: identification of Planctomyces bekefii, the type genus and species of the phylum Planctomycetes.</title>
        <authorList>
            <person name="Svetlana D.N."/>
            <person name="Overmann J."/>
        </authorList>
    </citation>
    <scope>NUCLEOTIDE SEQUENCE [LARGE SCALE GENOMIC DNA]</scope>
    <source>
        <strain evidence="1">Phe10_nw2017</strain>
    </source>
</reference>
<dbReference type="Proteomes" id="UP000321083">
    <property type="component" value="Unassembled WGS sequence"/>
</dbReference>
<reference evidence="1 2" key="2">
    <citation type="submission" date="2019-08" db="EMBL/GenBank/DDBJ databases">
        <authorList>
            <person name="Henke P."/>
        </authorList>
    </citation>
    <scope>NUCLEOTIDE SEQUENCE [LARGE SCALE GENOMIC DNA]</scope>
    <source>
        <strain evidence="1">Phe10_nw2017</strain>
    </source>
</reference>
<organism evidence="1 2">
    <name type="scientific">Planctomyces bekefii</name>
    <dbReference type="NCBI Taxonomy" id="1653850"/>
    <lineage>
        <taxon>Bacteria</taxon>
        <taxon>Pseudomonadati</taxon>
        <taxon>Planctomycetota</taxon>
        <taxon>Planctomycetia</taxon>
        <taxon>Planctomycetales</taxon>
        <taxon>Planctomycetaceae</taxon>
        <taxon>Planctomyces</taxon>
    </lineage>
</organism>
<accession>A0A5C6M044</accession>
<evidence type="ECO:0000313" key="1">
    <source>
        <dbReference type="EMBL" id="TWW08140.1"/>
    </source>
</evidence>
<proteinExistence type="predicted"/>
<sequence length="173" mass="17639">MAGLLEGSWSLTVTAATPTSIALDPNNVNHLWIVDSGTDRVYQYDAGTTRITGSQAPSQSFALPAGNLNATGIVDPFTVPATVWQPAVAASAVPGGFMGPLPRQAVPTTERPQFGPPTPVGLRSAAAVFAGSRAVSPPPLLPEQSPSSPTASDLFFGSSLLTESLLQGLLTGG</sequence>
<dbReference type="AlphaFoldDB" id="A0A5C6M044"/>
<keyword evidence="2" id="KW-1185">Reference proteome</keyword>
<protein>
    <submittedName>
        <fullName evidence="1">Uncharacterized protein</fullName>
    </submittedName>
</protein>
<dbReference type="SUPFAM" id="SSF63829">
    <property type="entry name" value="Calcium-dependent phosphotriesterase"/>
    <property type="match status" value="1"/>
</dbReference>
<name>A0A5C6M044_9PLAN</name>
<comment type="caution">
    <text evidence="1">The sequence shown here is derived from an EMBL/GenBank/DDBJ whole genome shotgun (WGS) entry which is preliminary data.</text>
</comment>